<dbReference type="OMA" id="FENEWAG"/>
<comment type="caution">
    <text evidence="9">The sequence shown here is derived from an EMBL/GenBank/DDBJ whole genome shotgun (WGS) entry which is preliminary data.</text>
</comment>
<dbReference type="GO" id="GO:0004497">
    <property type="term" value="F:monooxygenase activity"/>
    <property type="evidence" value="ECO:0007669"/>
    <property type="project" value="InterPro"/>
</dbReference>
<evidence type="ECO:0000256" key="8">
    <source>
        <dbReference type="ARBA" id="ARBA00023136"/>
    </source>
</evidence>
<evidence type="ECO:0000313" key="9">
    <source>
        <dbReference type="EMBL" id="CCA74048.1"/>
    </source>
</evidence>
<gene>
    <name evidence="9" type="ORF">PIIN_08002</name>
</gene>
<dbReference type="PANTHER" id="PTHR24282:SF211">
    <property type="entry name" value="CYTOCHROME P450-RELATED"/>
    <property type="match status" value="1"/>
</dbReference>
<dbReference type="eggNOG" id="KOG0157">
    <property type="taxonomic scope" value="Eukaryota"/>
</dbReference>
<dbReference type="HOGENOM" id="CLU_1099067_0_0_1"/>
<dbReference type="GO" id="GO:0005506">
    <property type="term" value="F:iron ion binding"/>
    <property type="evidence" value="ECO:0007669"/>
    <property type="project" value="InterPro"/>
</dbReference>
<evidence type="ECO:0000256" key="7">
    <source>
        <dbReference type="ARBA" id="ARBA00023004"/>
    </source>
</evidence>
<dbReference type="GO" id="GO:0016020">
    <property type="term" value="C:membrane"/>
    <property type="evidence" value="ECO:0007669"/>
    <property type="project" value="UniProtKB-SubCell"/>
</dbReference>
<protein>
    <recommendedName>
        <fullName evidence="11">Cytochrome P450</fullName>
    </recommendedName>
</protein>
<evidence type="ECO:0000256" key="5">
    <source>
        <dbReference type="ARBA" id="ARBA00022989"/>
    </source>
</evidence>
<evidence type="ECO:0000256" key="2">
    <source>
        <dbReference type="ARBA" id="ARBA00022617"/>
    </source>
</evidence>
<keyword evidence="8" id="KW-0472">Membrane</keyword>
<dbReference type="InterPro" id="IPR050665">
    <property type="entry name" value="Cytochrome_P450_Monooxygen"/>
</dbReference>
<dbReference type="OrthoDB" id="1470350at2759"/>
<dbReference type="EMBL" id="CAFZ01000274">
    <property type="protein sequence ID" value="CCA74048.1"/>
    <property type="molecule type" value="Genomic_DNA"/>
</dbReference>
<dbReference type="STRING" id="1109443.G4TRU9"/>
<evidence type="ECO:0000256" key="3">
    <source>
        <dbReference type="ARBA" id="ARBA00022692"/>
    </source>
</evidence>
<evidence type="ECO:0000313" key="10">
    <source>
        <dbReference type="Proteomes" id="UP000007148"/>
    </source>
</evidence>
<accession>G4TRU9</accession>
<dbReference type="AlphaFoldDB" id="G4TRU9"/>
<dbReference type="InterPro" id="IPR036396">
    <property type="entry name" value="Cyt_P450_sf"/>
</dbReference>
<dbReference type="GO" id="GO:0020037">
    <property type="term" value="F:heme binding"/>
    <property type="evidence" value="ECO:0007669"/>
    <property type="project" value="InterPro"/>
</dbReference>
<keyword evidence="3" id="KW-0812">Transmembrane</keyword>
<organism evidence="9 10">
    <name type="scientific">Serendipita indica (strain DSM 11827)</name>
    <name type="common">Root endophyte fungus</name>
    <name type="synonym">Piriformospora indica</name>
    <dbReference type="NCBI Taxonomy" id="1109443"/>
    <lineage>
        <taxon>Eukaryota</taxon>
        <taxon>Fungi</taxon>
        <taxon>Dikarya</taxon>
        <taxon>Basidiomycota</taxon>
        <taxon>Agaricomycotina</taxon>
        <taxon>Agaricomycetes</taxon>
        <taxon>Sebacinales</taxon>
        <taxon>Serendipitaceae</taxon>
        <taxon>Serendipita</taxon>
    </lineage>
</organism>
<reference evidence="9 10" key="1">
    <citation type="journal article" date="2011" name="PLoS Pathog.">
        <title>Endophytic Life Strategies Decoded by Genome and Transcriptome Analyses of the Mutualistic Root Symbiont Piriformospora indica.</title>
        <authorList>
            <person name="Zuccaro A."/>
            <person name="Lahrmann U."/>
            <person name="Guldener U."/>
            <person name="Langen G."/>
            <person name="Pfiffi S."/>
            <person name="Biedenkopf D."/>
            <person name="Wong P."/>
            <person name="Samans B."/>
            <person name="Grimm C."/>
            <person name="Basiewicz M."/>
            <person name="Murat C."/>
            <person name="Martin F."/>
            <person name="Kogel K.H."/>
        </authorList>
    </citation>
    <scope>NUCLEOTIDE SEQUENCE [LARGE SCALE GENOMIC DNA]</scope>
    <source>
        <strain evidence="9 10">DSM 11827</strain>
    </source>
</reference>
<keyword evidence="4" id="KW-0479">Metal-binding</keyword>
<name>G4TRU9_SERID</name>
<keyword evidence="2" id="KW-0349">Heme</keyword>
<evidence type="ECO:0000256" key="1">
    <source>
        <dbReference type="ARBA" id="ARBA00004370"/>
    </source>
</evidence>
<dbReference type="GO" id="GO:0016705">
    <property type="term" value="F:oxidoreductase activity, acting on paired donors, with incorporation or reduction of molecular oxygen"/>
    <property type="evidence" value="ECO:0007669"/>
    <property type="project" value="InterPro"/>
</dbReference>
<evidence type="ECO:0008006" key="11">
    <source>
        <dbReference type="Google" id="ProtNLM"/>
    </source>
</evidence>
<dbReference type="InParanoid" id="G4TRU9"/>
<keyword evidence="6" id="KW-0560">Oxidoreductase</keyword>
<sequence length="220" mass="25121">MLEPQLSTANLLFALSGFSSLWAIKAFINYKRLLRAVNYTPGPKTHFSEPSLISTLLPRIPGIVQKHDWPWVFKYTAFEKYGRDLLAGLVFWPSARVLIHVADSDVAKEVTSHRAAFPKPVAPYKIANYFGLNILSTEGEEWWRHRKAIQRSFSEQNNKLVWRETVNTILELFTIWDEEMTANQVFVPGVADLTRSLTLMVISVTGFGMKLPWKNDGPLL</sequence>
<keyword evidence="10" id="KW-1185">Reference proteome</keyword>
<dbReference type="Proteomes" id="UP000007148">
    <property type="component" value="Unassembled WGS sequence"/>
</dbReference>
<dbReference type="Gene3D" id="1.10.630.10">
    <property type="entry name" value="Cytochrome P450"/>
    <property type="match status" value="1"/>
</dbReference>
<comment type="subcellular location">
    <subcellularLocation>
        <location evidence="1">Membrane</location>
    </subcellularLocation>
</comment>
<dbReference type="PANTHER" id="PTHR24282">
    <property type="entry name" value="CYTOCHROME P450 FAMILY MEMBER"/>
    <property type="match status" value="1"/>
</dbReference>
<proteinExistence type="predicted"/>
<keyword evidence="7" id="KW-0408">Iron</keyword>
<keyword evidence="5" id="KW-1133">Transmembrane helix</keyword>
<evidence type="ECO:0000256" key="6">
    <source>
        <dbReference type="ARBA" id="ARBA00023002"/>
    </source>
</evidence>
<evidence type="ECO:0000256" key="4">
    <source>
        <dbReference type="ARBA" id="ARBA00022723"/>
    </source>
</evidence>
<dbReference type="SUPFAM" id="SSF48264">
    <property type="entry name" value="Cytochrome P450"/>
    <property type="match status" value="1"/>
</dbReference>